<dbReference type="SUPFAM" id="SSF56281">
    <property type="entry name" value="Metallo-hydrolase/oxidoreductase"/>
    <property type="match status" value="1"/>
</dbReference>
<evidence type="ECO:0000259" key="3">
    <source>
        <dbReference type="SMART" id="SM00849"/>
    </source>
</evidence>
<accession>A0A7Z1AEU3</accession>
<dbReference type="RefSeq" id="WP_235615257.1">
    <property type="nucleotide sequence ID" value="NZ_MARB01000022.1"/>
</dbReference>
<dbReference type="NCBIfam" id="TIGR04559">
    <property type="entry name" value="SoxH_rel_PQQ_2"/>
    <property type="match status" value="1"/>
</dbReference>
<keyword evidence="2" id="KW-1133">Transmembrane helix</keyword>
<dbReference type="Proteomes" id="UP000094769">
    <property type="component" value="Unassembled WGS sequence"/>
</dbReference>
<dbReference type="InterPro" id="IPR030829">
    <property type="entry name" value="SoxH-rel_PQQ_2"/>
</dbReference>
<reference evidence="4 5" key="1">
    <citation type="submission" date="2016-06" db="EMBL/GenBank/DDBJ databases">
        <title>Genome sequence of endosymbiont of Candidatus Endolucinida thiodiazotropha.</title>
        <authorList>
            <person name="Poehlein A."/>
            <person name="Koenig S."/>
            <person name="Heiden S.E."/>
            <person name="Thuermer A."/>
            <person name="Voget S."/>
            <person name="Daniel R."/>
            <person name="Markert S."/>
            <person name="Gros O."/>
            <person name="Schweder T."/>
        </authorList>
    </citation>
    <scope>NUCLEOTIDE SEQUENCE [LARGE SCALE GENOMIC DNA]</scope>
    <source>
        <strain evidence="4 5">COS</strain>
    </source>
</reference>
<dbReference type="PANTHER" id="PTHR42951:SF4">
    <property type="entry name" value="ACYL-COENZYME A THIOESTERASE MBLAC2"/>
    <property type="match status" value="1"/>
</dbReference>
<dbReference type="Pfam" id="PF00753">
    <property type="entry name" value="Lactamase_B"/>
    <property type="match status" value="1"/>
</dbReference>
<name>A0A7Z1AEU3_9GAMM</name>
<dbReference type="PANTHER" id="PTHR42951">
    <property type="entry name" value="METALLO-BETA-LACTAMASE DOMAIN-CONTAINING"/>
    <property type="match status" value="1"/>
</dbReference>
<evidence type="ECO:0000256" key="2">
    <source>
        <dbReference type="SAM" id="Phobius"/>
    </source>
</evidence>
<proteinExistence type="inferred from homology"/>
<keyword evidence="5" id="KW-1185">Reference proteome</keyword>
<comment type="similarity">
    <text evidence="1">Belongs to the metallo-beta-lactamase superfamily. Class-B beta-lactamase family.</text>
</comment>
<keyword evidence="2" id="KW-0472">Membrane</keyword>
<dbReference type="Gene3D" id="3.60.15.10">
    <property type="entry name" value="Ribonuclease Z/Hydroxyacylglutathione hydrolase-like"/>
    <property type="match status" value="1"/>
</dbReference>
<dbReference type="SMART" id="SM00849">
    <property type="entry name" value="Lactamase_B"/>
    <property type="match status" value="1"/>
</dbReference>
<feature type="domain" description="Metallo-beta-lactamase" evidence="3">
    <location>
        <begin position="73"/>
        <end position="284"/>
    </location>
</feature>
<feature type="transmembrane region" description="Helical" evidence="2">
    <location>
        <begin position="16"/>
        <end position="36"/>
    </location>
</feature>
<organism evidence="4 5">
    <name type="scientific">Candidatus Thiodiazotropha endolucinida</name>
    <dbReference type="NCBI Taxonomy" id="1655433"/>
    <lineage>
        <taxon>Bacteria</taxon>
        <taxon>Pseudomonadati</taxon>
        <taxon>Pseudomonadota</taxon>
        <taxon>Gammaproteobacteria</taxon>
        <taxon>Chromatiales</taxon>
        <taxon>Sedimenticolaceae</taxon>
        <taxon>Candidatus Thiodiazotropha</taxon>
    </lineage>
</organism>
<dbReference type="AlphaFoldDB" id="A0A7Z1AEU3"/>
<dbReference type="InterPro" id="IPR036866">
    <property type="entry name" value="RibonucZ/Hydroxyglut_hydro"/>
</dbReference>
<dbReference type="GO" id="GO:0017001">
    <property type="term" value="P:antibiotic catabolic process"/>
    <property type="evidence" value="ECO:0007669"/>
    <property type="project" value="UniProtKB-ARBA"/>
</dbReference>
<dbReference type="InterPro" id="IPR001279">
    <property type="entry name" value="Metallo-B-lactamas"/>
</dbReference>
<evidence type="ECO:0000313" key="5">
    <source>
        <dbReference type="Proteomes" id="UP000094769"/>
    </source>
</evidence>
<dbReference type="InterPro" id="IPR050855">
    <property type="entry name" value="NDM-1-like"/>
</dbReference>
<dbReference type="EMBL" id="MARB01000022">
    <property type="protein sequence ID" value="ODJ86454.1"/>
    <property type="molecule type" value="Genomic_DNA"/>
</dbReference>
<comment type="caution">
    <text evidence="4">The sequence shown here is derived from an EMBL/GenBank/DDBJ whole genome shotgun (WGS) entry which is preliminary data.</text>
</comment>
<dbReference type="CDD" id="cd16282">
    <property type="entry name" value="metallo-hydrolase-like_MBL-fold"/>
    <property type="match status" value="1"/>
</dbReference>
<evidence type="ECO:0000256" key="1">
    <source>
        <dbReference type="ARBA" id="ARBA00005250"/>
    </source>
</evidence>
<protein>
    <submittedName>
        <fullName evidence="4">Metallo-beta-lactamase superfamily protein</fullName>
    </submittedName>
</protein>
<sequence length="355" mass="39325">MRVISSLRQACMTQEILSLQVIQCLLVVTAGVVLFLSMDGLQARTLDAREIAPGIFVWPGIQEEFSTHNHGHIANTGFIVGSKRVAVIDTGSSYREGLALRKMIREITQLPIRYVVLTHMHPDHTLGAAAFRQDDPVFIGHEHLGDALARRQSTYLNRMKQILGDMAEGTQIVFPSQSVSVDQVKRLDLGGRSLHLHAYPTAHTNNDLSVYDDKTGTLWLSDLLFVERLPVVDGSLLGWLKVIQKLSRQACVAVSSDDAKNRSTAVENEARGQCGKVKRIVPGHGSVTTQWQSALAAQQRYLEIIAADIRAIIKKGGTITQAVESVGLEEKDNWLLFNEFHGRNVTAVFAELEWE</sequence>
<keyword evidence="2" id="KW-0812">Transmembrane</keyword>
<gene>
    <name evidence="4" type="ORF">CODIS_33730</name>
</gene>
<evidence type="ECO:0000313" key="4">
    <source>
        <dbReference type="EMBL" id="ODJ86454.1"/>
    </source>
</evidence>